<accession>A0A836B3A9</accession>
<organism evidence="3 4">
    <name type="scientific">Chlamydomonas incerta</name>
    <dbReference type="NCBI Taxonomy" id="51695"/>
    <lineage>
        <taxon>Eukaryota</taxon>
        <taxon>Viridiplantae</taxon>
        <taxon>Chlorophyta</taxon>
        <taxon>core chlorophytes</taxon>
        <taxon>Chlorophyceae</taxon>
        <taxon>CS clade</taxon>
        <taxon>Chlamydomonadales</taxon>
        <taxon>Chlamydomonadaceae</taxon>
        <taxon>Chlamydomonas</taxon>
    </lineage>
</organism>
<dbReference type="OrthoDB" id="544664at2759"/>
<dbReference type="GO" id="GO:0000724">
    <property type="term" value="P:double-strand break repair via homologous recombination"/>
    <property type="evidence" value="ECO:0007669"/>
    <property type="project" value="TreeGrafter"/>
</dbReference>
<keyword evidence="1" id="KW-0472">Membrane</keyword>
<evidence type="ECO:0000313" key="3">
    <source>
        <dbReference type="EMBL" id="KAG2446079.1"/>
    </source>
</evidence>
<reference evidence="3" key="1">
    <citation type="journal article" date="2020" name="bioRxiv">
        <title>Comparative genomics of Chlamydomonas.</title>
        <authorList>
            <person name="Craig R.J."/>
            <person name="Hasan A.R."/>
            <person name="Ness R.W."/>
            <person name="Keightley P.D."/>
        </authorList>
    </citation>
    <scope>NUCLEOTIDE SEQUENCE</scope>
    <source>
        <strain evidence="3">SAG 7.73</strain>
    </source>
</reference>
<dbReference type="Proteomes" id="UP000650467">
    <property type="component" value="Unassembled WGS sequence"/>
</dbReference>
<dbReference type="PANTHER" id="PTHR19862:SF14">
    <property type="entry name" value="WD REPEAT-CONTAINING PROTEIN 48"/>
    <property type="match status" value="1"/>
</dbReference>
<evidence type="ECO:0000313" key="4">
    <source>
        <dbReference type="Proteomes" id="UP000650467"/>
    </source>
</evidence>
<keyword evidence="1" id="KW-1133">Transmembrane helix</keyword>
<feature type="transmembrane region" description="Helical" evidence="1">
    <location>
        <begin position="122"/>
        <end position="142"/>
    </location>
</feature>
<proteinExistence type="predicted"/>
<feature type="transmembrane region" description="Helical" evidence="1">
    <location>
        <begin position="210"/>
        <end position="231"/>
    </location>
</feature>
<feature type="transmembrane region" description="Helical" evidence="1">
    <location>
        <begin position="176"/>
        <end position="198"/>
    </location>
</feature>
<dbReference type="InterPro" id="IPR051246">
    <property type="entry name" value="WDR48"/>
</dbReference>
<dbReference type="GO" id="GO:0043130">
    <property type="term" value="F:ubiquitin binding"/>
    <property type="evidence" value="ECO:0007669"/>
    <property type="project" value="TreeGrafter"/>
</dbReference>
<name>A0A836B3A9_CHLIN</name>
<dbReference type="AlphaFoldDB" id="A0A836B3A9"/>
<keyword evidence="4" id="KW-1185">Reference proteome</keyword>
<keyword evidence="1" id="KW-0812">Transmembrane</keyword>
<keyword evidence="2" id="KW-0732">Signal</keyword>
<feature type="signal peptide" evidence="2">
    <location>
        <begin position="1"/>
        <end position="23"/>
    </location>
</feature>
<dbReference type="PANTHER" id="PTHR19862">
    <property type="entry name" value="WD REPEAT-CONTAINING PROTEIN 48"/>
    <property type="match status" value="1"/>
</dbReference>
<sequence length="236" mass="26405">MGMWEQLGLVVMVAVFVLYPGLAQVAFSVFACVHIDDGKGPAPENQQATWRYGYWVRNLNAECYLGTHKAFYVPIGIASILIFCLAPPLISLSLTWRVRKHLDEHHNQMVYGFLYGRYRREYFFWDSVVHLQSLALVAVDVFGRGMLVLYQALLLLSVLMLIALVNIVANPTRSRLLLLLEFCSQMVLCFTITLSLYFVDPDGSLADEAAGVFVGALILAVNVAMICFFFGGNSGY</sequence>
<feature type="chain" id="PRO_5032959155" description="TRP C-terminal domain-containing protein" evidence="2">
    <location>
        <begin position="24"/>
        <end position="236"/>
    </location>
</feature>
<gene>
    <name evidence="3" type="ORF">HXX76_000679</name>
</gene>
<feature type="transmembrane region" description="Helical" evidence="1">
    <location>
        <begin position="148"/>
        <end position="169"/>
    </location>
</feature>
<protein>
    <recommendedName>
        <fullName evidence="5">TRP C-terminal domain-containing protein</fullName>
    </recommendedName>
</protein>
<evidence type="ECO:0008006" key="5">
    <source>
        <dbReference type="Google" id="ProtNLM"/>
    </source>
</evidence>
<evidence type="ECO:0000256" key="2">
    <source>
        <dbReference type="SAM" id="SignalP"/>
    </source>
</evidence>
<evidence type="ECO:0000256" key="1">
    <source>
        <dbReference type="SAM" id="Phobius"/>
    </source>
</evidence>
<feature type="transmembrane region" description="Helical" evidence="1">
    <location>
        <begin position="71"/>
        <end position="90"/>
    </location>
</feature>
<dbReference type="EMBL" id="JAEHOC010000001">
    <property type="protein sequence ID" value="KAG2446079.1"/>
    <property type="molecule type" value="Genomic_DNA"/>
</dbReference>
<comment type="caution">
    <text evidence="3">The sequence shown here is derived from an EMBL/GenBank/DDBJ whole genome shotgun (WGS) entry which is preliminary data.</text>
</comment>